<accession>A0ACB8UWF0</accession>
<dbReference type="EMBL" id="JALBCA010000069">
    <property type="protein sequence ID" value="KAI2384684.1"/>
    <property type="molecule type" value="Genomic_DNA"/>
</dbReference>
<evidence type="ECO:0000313" key="1">
    <source>
        <dbReference type="EMBL" id="KAI2384684.1"/>
    </source>
</evidence>
<sequence>MSGSPRPSPTLVISELPSKTLVGIDLFSFTSTPNFYGVKDLPEGSHFLYTGATESFSLRCGEWLVVRNNGDIGNPRQLSHEIDIGIRLRKWDKAVENIVPLDENNDLGRQEAMKIRANLGVIWASGGLLSYQSQLNKERNQIRDDGDGRRFHSTEHSPSRIDWQELSCYITPMVLNRILGEADFSNPHVEERWTISSGSSAAKDADHIPGLSKIDTANTIGIASEHGKELMFLPIDLKRTWREGAIGRERTEAAQDRSWALGDIIRHVSSISQLSYADKDTTGEKQLLGELQFTFLMVLTLMNFSCMEQWKRLLSLVLTCRSAITEREPFFVEVLQLLRLQMRHFDDVEGGLFEMDGDDSGILLRKLLTTFKQSVKDIQSGYGTKVKEELACMEAWVNSQYGWELSRDSIVRRGLVELEDGEQIEMELNGAEAEDETGEYAPVIVELEEGSEESSKPDMDMQM</sequence>
<name>A0ACB8UWF0_9EURO</name>
<protein>
    <submittedName>
        <fullName evidence="1">Uncharacterized protein</fullName>
    </submittedName>
</protein>
<reference evidence="1" key="1">
    <citation type="journal article" date="2022" name="bioRxiv">
        <title>Population genetic analysis of Ophidiomyces ophidiicola, the causative agent of snake fungal disease, indicates recent introductions to the USA.</title>
        <authorList>
            <person name="Ladner J.T."/>
            <person name="Palmer J.M."/>
            <person name="Ettinger C.L."/>
            <person name="Stajich J.E."/>
            <person name="Farrell T.M."/>
            <person name="Glorioso B.M."/>
            <person name="Lawson B."/>
            <person name="Price S.J."/>
            <person name="Stengle A.G."/>
            <person name="Grear D.A."/>
            <person name="Lorch J.M."/>
        </authorList>
    </citation>
    <scope>NUCLEOTIDE SEQUENCE</scope>
    <source>
        <strain evidence="1">NWHC 24266-5</strain>
    </source>
</reference>
<gene>
    <name evidence="1" type="ORF">LOY88_004529</name>
</gene>
<organism evidence="1">
    <name type="scientific">Ophidiomyces ophidiicola</name>
    <dbReference type="NCBI Taxonomy" id="1387563"/>
    <lineage>
        <taxon>Eukaryota</taxon>
        <taxon>Fungi</taxon>
        <taxon>Dikarya</taxon>
        <taxon>Ascomycota</taxon>
        <taxon>Pezizomycotina</taxon>
        <taxon>Eurotiomycetes</taxon>
        <taxon>Eurotiomycetidae</taxon>
        <taxon>Onygenales</taxon>
        <taxon>Onygenaceae</taxon>
        <taxon>Ophidiomyces</taxon>
    </lineage>
</organism>
<proteinExistence type="predicted"/>
<comment type="caution">
    <text evidence="1">The sequence shown here is derived from an EMBL/GenBank/DDBJ whole genome shotgun (WGS) entry which is preliminary data.</text>
</comment>